<keyword evidence="8" id="KW-1015">Disulfide bond</keyword>
<evidence type="ECO:0000256" key="10">
    <source>
        <dbReference type="RuleBase" id="RU361238"/>
    </source>
</evidence>
<comment type="similarity">
    <text evidence="1 10">Belongs to the tannase family.</text>
</comment>
<evidence type="ECO:0000256" key="1">
    <source>
        <dbReference type="ARBA" id="ARBA00006249"/>
    </source>
</evidence>
<evidence type="ECO:0000256" key="9">
    <source>
        <dbReference type="ARBA" id="ARBA00034075"/>
    </source>
</evidence>
<dbReference type="Pfam" id="PF07519">
    <property type="entry name" value="Tannase"/>
    <property type="match status" value="2"/>
</dbReference>
<dbReference type="OrthoDB" id="3039123at2759"/>
<keyword evidence="2" id="KW-0719">Serine esterase</keyword>
<evidence type="ECO:0000256" key="6">
    <source>
        <dbReference type="ARBA" id="ARBA00022801"/>
    </source>
</evidence>
<evidence type="ECO:0000256" key="7">
    <source>
        <dbReference type="ARBA" id="ARBA00022837"/>
    </source>
</evidence>
<keyword evidence="6 10" id="KW-0378">Hydrolase</keyword>
<dbReference type="InterPro" id="IPR011118">
    <property type="entry name" value="Tannase/feruloyl_esterase"/>
</dbReference>
<keyword evidence="3" id="KW-0858">Xylan degradation</keyword>
<dbReference type="Proteomes" id="UP000250140">
    <property type="component" value="Unassembled WGS sequence"/>
</dbReference>
<accession>A0A8E2JV03</accession>
<keyword evidence="4" id="KW-0479">Metal-binding</keyword>
<proteinExistence type="inferred from homology"/>
<dbReference type="Gene3D" id="3.40.50.1820">
    <property type="entry name" value="alpha/beta hydrolase"/>
    <property type="match status" value="1"/>
</dbReference>
<comment type="catalytic activity">
    <reaction evidence="9">
        <text>feruloyl-polysaccharide + H2O = ferulate + polysaccharide.</text>
        <dbReference type="EC" id="3.1.1.73"/>
    </reaction>
</comment>
<dbReference type="GO" id="GO:0046872">
    <property type="term" value="F:metal ion binding"/>
    <property type="evidence" value="ECO:0007669"/>
    <property type="project" value="UniProtKB-KW"/>
</dbReference>
<dbReference type="GO" id="GO:0045493">
    <property type="term" value="P:xylan catabolic process"/>
    <property type="evidence" value="ECO:0007669"/>
    <property type="project" value="UniProtKB-KW"/>
</dbReference>
<evidence type="ECO:0000256" key="4">
    <source>
        <dbReference type="ARBA" id="ARBA00022723"/>
    </source>
</evidence>
<sequence>MRLQAVLVLVASYTFTSAVADSFQSDCSAIASGFNISNATVWFSEYVPAGTNLSLPENNVTCALSYQVVTADICRVVLYVATSTTSGISMEAWLPRNWTGRFLSTGNGGLAGCIGYADLAYTTGLGFSAVGANNGHNGTSGGAFYNQPEVIKDFAYRSIHTNVVVGKQISKAFYQKTHTNSYYFGCSTGGRQGLKSAQDYPEDFDGIVAGSAASAFNNLTSWSGHFFTATGPTNASTFILADLWPIIHKDILKQCDTLDGAADGILEDPSLCLYRPEGLLCAPNTTNTTGCLTTPQISTVRKIFSPIYGPDRSLTYPRMQPGSELLGAPQILYNGEPFSYTVDWFQYAVYNDTTWNPATLSPRDYAAASRIDPGNIQTWNGDLSPFRARGGKLLTYHGMEDQIITSENSARYYEHVIDTMAAAPSTLDSFYRYFRISGMGHCAGGEGAWSIGQTSLGPTTPLGPSSNVLMALVQWVENGTAPETIRGTKFVGDNPTAGVDFTRKHCRYPFRNYHVGPGDPKNETNWECIQQGSVRDKWLL</sequence>
<evidence type="ECO:0000256" key="8">
    <source>
        <dbReference type="ARBA" id="ARBA00023157"/>
    </source>
</evidence>
<protein>
    <recommendedName>
        <fullName evidence="10">Carboxylic ester hydrolase</fullName>
        <ecNumber evidence="10">3.1.1.-</ecNumber>
    </recommendedName>
</protein>
<name>A0A8E2JV03_9PEZI</name>
<dbReference type="AlphaFoldDB" id="A0A8E2JV03"/>
<dbReference type="EC" id="3.1.1.-" evidence="10"/>
<dbReference type="GO" id="GO:0030600">
    <property type="term" value="F:feruloyl esterase activity"/>
    <property type="evidence" value="ECO:0007669"/>
    <property type="project" value="UniProtKB-EC"/>
</dbReference>
<keyword evidence="5 10" id="KW-0732">Signal</keyword>
<evidence type="ECO:0000256" key="2">
    <source>
        <dbReference type="ARBA" id="ARBA00022487"/>
    </source>
</evidence>
<dbReference type="InterPro" id="IPR029058">
    <property type="entry name" value="AB_hydrolase_fold"/>
</dbReference>
<evidence type="ECO:0000313" key="12">
    <source>
        <dbReference type="Proteomes" id="UP000250140"/>
    </source>
</evidence>
<dbReference type="SUPFAM" id="SSF53474">
    <property type="entry name" value="alpha/beta-Hydrolases"/>
    <property type="match status" value="1"/>
</dbReference>
<evidence type="ECO:0000256" key="5">
    <source>
        <dbReference type="ARBA" id="ARBA00022729"/>
    </source>
</evidence>
<dbReference type="EMBL" id="KV749234">
    <property type="protein sequence ID" value="OCL10488.1"/>
    <property type="molecule type" value="Genomic_DNA"/>
</dbReference>
<evidence type="ECO:0000256" key="3">
    <source>
        <dbReference type="ARBA" id="ARBA00022651"/>
    </source>
</evidence>
<organism evidence="11 12">
    <name type="scientific">Glonium stellatum</name>
    <dbReference type="NCBI Taxonomy" id="574774"/>
    <lineage>
        <taxon>Eukaryota</taxon>
        <taxon>Fungi</taxon>
        <taxon>Dikarya</taxon>
        <taxon>Ascomycota</taxon>
        <taxon>Pezizomycotina</taxon>
        <taxon>Dothideomycetes</taxon>
        <taxon>Pleosporomycetidae</taxon>
        <taxon>Gloniales</taxon>
        <taxon>Gloniaceae</taxon>
        <taxon>Glonium</taxon>
    </lineage>
</organism>
<feature type="signal peptide" evidence="10">
    <location>
        <begin position="1"/>
        <end position="20"/>
    </location>
</feature>
<dbReference type="PANTHER" id="PTHR33938:SF15">
    <property type="entry name" value="FERULOYL ESTERASE B-RELATED"/>
    <property type="match status" value="1"/>
</dbReference>
<reference evidence="11 12" key="1">
    <citation type="journal article" date="2016" name="Nat. Commun.">
        <title>Ectomycorrhizal ecology is imprinted in the genome of the dominant symbiotic fungus Cenococcum geophilum.</title>
        <authorList>
            <consortium name="DOE Joint Genome Institute"/>
            <person name="Peter M."/>
            <person name="Kohler A."/>
            <person name="Ohm R.A."/>
            <person name="Kuo A."/>
            <person name="Krutzmann J."/>
            <person name="Morin E."/>
            <person name="Arend M."/>
            <person name="Barry K.W."/>
            <person name="Binder M."/>
            <person name="Choi C."/>
            <person name="Clum A."/>
            <person name="Copeland A."/>
            <person name="Grisel N."/>
            <person name="Haridas S."/>
            <person name="Kipfer T."/>
            <person name="LaButti K."/>
            <person name="Lindquist E."/>
            <person name="Lipzen A."/>
            <person name="Maire R."/>
            <person name="Meier B."/>
            <person name="Mihaltcheva S."/>
            <person name="Molinier V."/>
            <person name="Murat C."/>
            <person name="Poggeler S."/>
            <person name="Quandt C.A."/>
            <person name="Sperisen C."/>
            <person name="Tritt A."/>
            <person name="Tisserant E."/>
            <person name="Crous P.W."/>
            <person name="Henrissat B."/>
            <person name="Nehls U."/>
            <person name="Egli S."/>
            <person name="Spatafora J.W."/>
            <person name="Grigoriev I.V."/>
            <person name="Martin F.M."/>
        </authorList>
    </citation>
    <scope>NUCLEOTIDE SEQUENCE [LARGE SCALE GENOMIC DNA]</scope>
    <source>
        <strain evidence="11 12">CBS 207.34</strain>
    </source>
</reference>
<keyword evidence="3" id="KW-0624">Polysaccharide degradation</keyword>
<keyword evidence="3" id="KW-0119">Carbohydrate metabolism</keyword>
<keyword evidence="7" id="KW-0106">Calcium</keyword>
<evidence type="ECO:0000313" key="11">
    <source>
        <dbReference type="EMBL" id="OCL10488.1"/>
    </source>
</evidence>
<gene>
    <name evidence="11" type="ORF">AOQ84DRAFT_438318</name>
</gene>
<keyword evidence="12" id="KW-1185">Reference proteome</keyword>
<dbReference type="PANTHER" id="PTHR33938">
    <property type="entry name" value="FERULOYL ESTERASE B-RELATED"/>
    <property type="match status" value="1"/>
</dbReference>
<feature type="chain" id="PRO_5034695879" description="Carboxylic ester hydrolase" evidence="10">
    <location>
        <begin position="21"/>
        <end position="540"/>
    </location>
</feature>